<dbReference type="InterPro" id="IPR023059">
    <property type="entry name" value="Foldase_PrsA"/>
</dbReference>
<dbReference type="PANTHER" id="PTHR47245">
    <property type="entry name" value="PEPTIDYLPROLYL ISOMERASE"/>
    <property type="match status" value="1"/>
</dbReference>
<evidence type="ECO:0000256" key="4">
    <source>
        <dbReference type="ARBA" id="ARBA00023136"/>
    </source>
</evidence>
<evidence type="ECO:0000256" key="7">
    <source>
        <dbReference type="HAMAP-Rule" id="MF_01145"/>
    </source>
</evidence>
<organism evidence="10 11">
    <name type="scientific">Thermohalobacter berrensis</name>
    <dbReference type="NCBI Taxonomy" id="99594"/>
    <lineage>
        <taxon>Bacteria</taxon>
        <taxon>Bacillati</taxon>
        <taxon>Bacillota</taxon>
        <taxon>Tissierellia</taxon>
        <taxon>Tissierellales</taxon>
        <taxon>Thermohalobacteraceae</taxon>
        <taxon>Thermohalobacter</taxon>
    </lineage>
</organism>
<evidence type="ECO:0000256" key="2">
    <source>
        <dbReference type="ARBA" id="ARBA00006071"/>
    </source>
</evidence>
<keyword evidence="5 7" id="KW-0564">Palmitate</keyword>
<keyword evidence="7 8" id="KW-0413">Isomerase</keyword>
<dbReference type="Gene3D" id="1.10.4030.10">
    <property type="entry name" value="Porin chaperone SurA, peptide-binding domain"/>
    <property type="match status" value="1"/>
</dbReference>
<keyword evidence="3 7" id="KW-1003">Cell membrane</keyword>
<sequence length="293" mass="33954">MIKKITRGRIHQSILLILLLGLMLVISACSNSEIVAKVNGEAITKDELYEILVKQNGKQALDVLITEKIIELEVVKANIEVSEKDIEDRMQDLINNYGDEEGFKQTLESYGYTIEDVRKDIETNIKIEKLLEPKITISEEEMKSFFEENKQMFATEEQVKARHILVDSEEKAIEIREKLLADGNFADLAKEYSIDTFTKEQGGELGFFKRGQMVPAFEEVAFSLKAGEISQPVKTQFGYHIIKVEERKEAKKANYEESKDQIEEMLFKEKMSSVYDKWIQEKFNEYEIERLLK</sequence>
<comment type="similarity">
    <text evidence="2 7">Belongs to the PrsA family.</text>
</comment>
<dbReference type="EC" id="5.2.1.8" evidence="7"/>
<gene>
    <name evidence="7" type="primary">prsA</name>
    <name evidence="10" type="ORF">BET03_08355</name>
</gene>
<dbReference type="PROSITE" id="PS50198">
    <property type="entry name" value="PPIC_PPIASE_2"/>
    <property type="match status" value="1"/>
</dbReference>
<evidence type="ECO:0000256" key="1">
    <source>
        <dbReference type="ARBA" id="ARBA00004193"/>
    </source>
</evidence>
<keyword evidence="4 7" id="KW-0472">Membrane</keyword>
<dbReference type="EMBL" id="MCIB01000003">
    <property type="protein sequence ID" value="RKD33929.1"/>
    <property type="molecule type" value="Genomic_DNA"/>
</dbReference>
<dbReference type="GO" id="GO:0003755">
    <property type="term" value="F:peptidyl-prolyl cis-trans isomerase activity"/>
    <property type="evidence" value="ECO:0007669"/>
    <property type="project" value="UniProtKB-UniRule"/>
</dbReference>
<name>A0A419T8W4_9FIRM</name>
<dbReference type="InterPro" id="IPR027304">
    <property type="entry name" value="Trigger_fact/SurA_dom_sf"/>
</dbReference>
<comment type="subcellular location">
    <subcellularLocation>
        <location evidence="1 7">Cell membrane</location>
        <topology evidence="1 7">Lipid-anchor</topology>
    </subcellularLocation>
</comment>
<evidence type="ECO:0000259" key="9">
    <source>
        <dbReference type="PROSITE" id="PS50198"/>
    </source>
</evidence>
<dbReference type="RefSeq" id="WP_243096852.1">
    <property type="nucleotide sequence ID" value="NZ_MCIB01000003.1"/>
</dbReference>
<feature type="domain" description="PpiC" evidence="9">
    <location>
        <begin position="156"/>
        <end position="246"/>
    </location>
</feature>
<dbReference type="InterPro" id="IPR023058">
    <property type="entry name" value="PPIase_PpiC_CS"/>
</dbReference>
<dbReference type="GO" id="GO:0006457">
    <property type="term" value="P:protein folding"/>
    <property type="evidence" value="ECO:0007669"/>
    <property type="project" value="UniProtKB-UniRule"/>
</dbReference>
<dbReference type="AlphaFoldDB" id="A0A419T8W4"/>
<keyword evidence="11" id="KW-1185">Reference proteome</keyword>
<evidence type="ECO:0000313" key="10">
    <source>
        <dbReference type="EMBL" id="RKD33929.1"/>
    </source>
</evidence>
<dbReference type="PROSITE" id="PS01096">
    <property type="entry name" value="PPIC_PPIASE_1"/>
    <property type="match status" value="1"/>
</dbReference>
<dbReference type="InterPro" id="IPR000297">
    <property type="entry name" value="PPIase_PpiC"/>
</dbReference>
<dbReference type="Proteomes" id="UP000284177">
    <property type="component" value="Unassembled WGS sequence"/>
</dbReference>
<keyword evidence="7 8" id="KW-0697">Rotamase</keyword>
<dbReference type="GO" id="GO:0005886">
    <property type="term" value="C:plasma membrane"/>
    <property type="evidence" value="ECO:0007669"/>
    <property type="project" value="UniProtKB-SubCell"/>
</dbReference>
<proteinExistence type="inferred from homology"/>
<dbReference type="InterPro" id="IPR046357">
    <property type="entry name" value="PPIase_dom_sf"/>
</dbReference>
<accession>A0A419T8W4</accession>
<dbReference type="Pfam" id="PF13624">
    <property type="entry name" value="SurA_N_3"/>
    <property type="match status" value="1"/>
</dbReference>
<comment type="caution">
    <text evidence="10">The sequence shown here is derived from an EMBL/GenBank/DDBJ whole genome shotgun (WGS) entry which is preliminary data.</text>
</comment>
<dbReference type="InterPro" id="IPR050245">
    <property type="entry name" value="PrsA_foldase"/>
</dbReference>
<dbReference type="HAMAP" id="MF_01145">
    <property type="entry name" value="Foldase_PrsA"/>
    <property type="match status" value="1"/>
</dbReference>
<dbReference type="SUPFAM" id="SSF109998">
    <property type="entry name" value="Triger factor/SurA peptide-binding domain-like"/>
    <property type="match status" value="1"/>
</dbReference>
<dbReference type="Pfam" id="PF00639">
    <property type="entry name" value="Rotamase"/>
    <property type="match status" value="1"/>
</dbReference>
<comment type="catalytic activity">
    <reaction evidence="7">
        <text>[protein]-peptidylproline (omega=180) = [protein]-peptidylproline (omega=0)</text>
        <dbReference type="Rhea" id="RHEA:16237"/>
        <dbReference type="Rhea" id="RHEA-COMP:10747"/>
        <dbReference type="Rhea" id="RHEA-COMP:10748"/>
        <dbReference type="ChEBI" id="CHEBI:83833"/>
        <dbReference type="ChEBI" id="CHEBI:83834"/>
        <dbReference type="EC" id="5.2.1.8"/>
    </reaction>
</comment>
<protein>
    <recommendedName>
        <fullName evidence="7">Foldase protein PrsA</fullName>
        <ecNumber evidence="7">5.2.1.8</ecNumber>
    </recommendedName>
</protein>
<dbReference type="Gene3D" id="3.10.50.40">
    <property type="match status" value="1"/>
</dbReference>
<dbReference type="PROSITE" id="PS51257">
    <property type="entry name" value="PROKAR_LIPOPROTEIN"/>
    <property type="match status" value="1"/>
</dbReference>
<evidence type="ECO:0000313" key="11">
    <source>
        <dbReference type="Proteomes" id="UP000284177"/>
    </source>
</evidence>
<evidence type="ECO:0000256" key="8">
    <source>
        <dbReference type="PROSITE-ProRule" id="PRU00278"/>
    </source>
</evidence>
<dbReference type="PANTHER" id="PTHR47245:SF2">
    <property type="entry name" value="PEPTIDYL-PROLYL CIS-TRANS ISOMERASE HP_0175-RELATED"/>
    <property type="match status" value="1"/>
</dbReference>
<keyword evidence="6 7" id="KW-0449">Lipoprotein</keyword>
<keyword evidence="7" id="KW-0732">Signal</keyword>
<reference evidence="10 11" key="1">
    <citation type="submission" date="2016-08" db="EMBL/GenBank/DDBJ databases">
        <title>Novel Firmicutes and Novel Genomes.</title>
        <authorList>
            <person name="Poppleton D.I."/>
            <person name="Gribaldo S."/>
        </authorList>
    </citation>
    <scope>NUCLEOTIDE SEQUENCE [LARGE SCALE GENOMIC DNA]</scope>
    <source>
        <strain evidence="10 11">CTT3</strain>
    </source>
</reference>
<evidence type="ECO:0000256" key="6">
    <source>
        <dbReference type="ARBA" id="ARBA00023288"/>
    </source>
</evidence>
<evidence type="ECO:0000256" key="5">
    <source>
        <dbReference type="ARBA" id="ARBA00023139"/>
    </source>
</evidence>
<comment type="function">
    <text evidence="7">Plays a major role in protein secretion by helping the post-translocational extracellular folding of several secreted proteins.</text>
</comment>
<dbReference type="SUPFAM" id="SSF54534">
    <property type="entry name" value="FKBP-like"/>
    <property type="match status" value="1"/>
</dbReference>
<evidence type="ECO:0000256" key="3">
    <source>
        <dbReference type="ARBA" id="ARBA00022475"/>
    </source>
</evidence>